<dbReference type="InterPro" id="IPR032379">
    <property type="entry name" value="DUF4874"/>
</dbReference>
<dbReference type="AlphaFoldDB" id="A0A2Z4YAD7"/>
<evidence type="ECO:0000259" key="2">
    <source>
        <dbReference type="Pfam" id="PF16173"/>
    </source>
</evidence>
<dbReference type="EMBL" id="CP030759">
    <property type="protein sequence ID" value="AXA37345.1"/>
    <property type="molecule type" value="Genomic_DNA"/>
</dbReference>
<dbReference type="Pfam" id="PF16116">
    <property type="entry name" value="DUF4832"/>
    <property type="match status" value="1"/>
</dbReference>
<dbReference type="KEGG" id="schv:BRCON_2603"/>
<gene>
    <name evidence="3" type="ORF">BRCON_2603</name>
</gene>
<sequence length="864" mass="92899">MFFLVDKKIVTRCTLSVSTQNTCAQTTGGQVTMAAFGKHALVSALVGAAALSWAGTWAPGIAIDGNFDDWDGILPAMVTDPSGDGGSGRDVKAVYLANDSQALYIRIESYNSNVFDGNEFIGIDGDNNTATGFNLFGAGIGSDLLVAGASMYGETTANFNNGPATPSSVSAWGPSGATTNVELAIPLSTTMPGNITQAFPGGLGSTIKVLYGDGNSGAWDIAVGLYTLATPTPSPATITIDDCSLYDDHANAAFRTRDVSNVGCSAGRSRFSAGGPGGPTDHALATTHSLSTTAWAASVVAKRFGIPKNILGHQKITLDVYGDPAATNKNLWVGLIDADGTYFAVTVAFPTSTGWTTVDLGPTSTWLEQSAGSEAGLDRSNIVEWRIGMQNQGANTGGSFAVAYDNLRAIGSFQNVTYTESASDVPNPERGVFRWGGDITDLNIDYQSFASGGARLVYNDIRLDNYTSSTIPQAVLDNITSGFALIRQAGLKSIVRIKYNDTDPSQNPSVPPKEASPTYLVQHLAQLQPVLEANKDVIAYFYAGIIGAWGEWHSTYYYREPNTSYAVYNLPSAYWRRWVIDQLLTYLPSDRFILIRRPWFKDPAFGSDALWPGERVTEETAFTTAGVARVGHHNDAFLASEDDWGTYASGNVEAQKDFLSTDTLYVPIGGETANPGSYATCSNAIAEMQRLHWTFLHQDYHPTVIQNFQTNGCWPEITKRLGYRLVLTSATLPQKIVSGQPFTAFVTIENRGWAPPYYYRPVYLVVTDGGNTALDTIPVPVVDIRRIKPGESHTWGITATATLPPTPPSTVSLALWLPDPSPSLQSNPAYSLRFANDGTWNSTKGWNELGSVPTPVQISRIEFD</sequence>
<evidence type="ECO:0000313" key="3">
    <source>
        <dbReference type="EMBL" id="AXA37345.1"/>
    </source>
</evidence>
<organism evidence="3 4">
    <name type="scientific">Sumerlaea chitinivorans</name>
    <dbReference type="NCBI Taxonomy" id="2250252"/>
    <lineage>
        <taxon>Bacteria</taxon>
        <taxon>Candidatus Sumerlaeota</taxon>
        <taxon>Candidatus Sumerlaeia</taxon>
        <taxon>Candidatus Sumerlaeales</taxon>
        <taxon>Candidatus Sumerlaeaceae</taxon>
        <taxon>Candidatus Sumerlaea</taxon>
    </lineage>
</organism>
<reference evidence="3 4" key="1">
    <citation type="submission" date="2018-05" db="EMBL/GenBank/DDBJ databases">
        <title>A metagenomic window into the 2 km-deep terrestrial subsurface aquifer revealed taxonomically and functionally diverse microbial community comprising novel uncultured bacterial lineages.</title>
        <authorList>
            <person name="Kadnikov V.V."/>
            <person name="Mardanov A.V."/>
            <person name="Beletsky A.V."/>
            <person name="Banks D."/>
            <person name="Pimenov N.V."/>
            <person name="Frank Y.A."/>
            <person name="Karnachuk O.V."/>
            <person name="Ravin N.V."/>
        </authorList>
    </citation>
    <scope>NUCLEOTIDE SEQUENCE [LARGE SCALE GENOMIC DNA]</scope>
    <source>
        <strain evidence="3">BY</strain>
    </source>
</reference>
<dbReference type="Proteomes" id="UP000262583">
    <property type="component" value="Chromosome"/>
</dbReference>
<protein>
    <recommendedName>
        <fullName evidence="5">DUF4832 domain-containing protein</fullName>
    </recommendedName>
</protein>
<evidence type="ECO:0008006" key="5">
    <source>
        <dbReference type="Google" id="ProtNLM"/>
    </source>
</evidence>
<feature type="domain" description="DUF4874" evidence="2">
    <location>
        <begin position="427"/>
        <end position="598"/>
    </location>
</feature>
<evidence type="ECO:0000313" key="4">
    <source>
        <dbReference type="Proteomes" id="UP000262583"/>
    </source>
</evidence>
<dbReference type="Gene3D" id="2.60.40.1190">
    <property type="match status" value="1"/>
</dbReference>
<dbReference type="SUPFAM" id="SSF49344">
    <property type="entry name" value="CBD9-like"/>
    <property type="match status" value="1"/>
</dbReference>
<dbReference type="InterPro" id="IPR032267">
    <property type="entry name" value="DUF4832"/>
</dbReference>
<evidence type="ECO:0000259" key="1">
    <source>
        <dbReference type="Pfam" id="PF16116"/>
    </source>
</evidence>
<accession>A0A2Z4YAD7</accession>
<name>A0A2Z4YAD7_SUMC1</name>
<feature type="domain" description="DUF4832" evidence="1">
    <location>
        <begin position="629"/>
        <end position="836"/>
    </location>
</feature>
<proteinExistence type="predicted"/>
<dbReference type="Pfam" id="PF16173">
    <property type="entry name" value="DUF4874"/>
    <property type="match status" value="1"/>
</dbReference>